<name>A0ABU9ZVG1_9HYPH</name>
<sequence>MRRPTVLDIASMVRMGGRSRGASNPVFHKAIPTHYANLMMQYMVATRLKSLVGDLELSNFDMPYWNIAHPPIKPRASQAVCMIGEEHHVDLARIAYLARHGIFDRFEWHGYGQRLEYFPEVEETRTLFSRPDITAPVFDGDAVVCPIRGGEILDARHPGYTVVPVDFYADVIEEMGWRPIFMGQTDDNAYMRALKHRFPHAQIMQHQGTLEDFQIIRSATNVILSISTFAWLAAWLSHASTIVLPVYGIFNPALFSLHDLLPLGDDRYRFYQLPPQPAVPLHELLDVHAAMKGQWHHVGLQDLRRR</sequence>
<gene>
    <name evidence="1" type="ORF">PUR29_17455</name>
</gene>
<reference evidence="1 2" key="1">
    <citation type="journal article" date="2023" name="PLoS ONE">
        <title>Complete genome assembly of Hawai'i environmental nontuberculous mycobacteria reveals unexpected co-isolation with methylobacteria.</title>
        <authorList>
            <person name="Hendrix J."/>
            <person name="Epperson L.E."/>
            <person name="Tong E.I."/>
            <person name="Chan Y.L."/>
            <person name="Hasan N.A."/>
            <person name="Dawrs S.N."/>
            <person name="Norton G.J."/>
            <person name="Virdi R."/>
            <person name="Crooks J.L."/>
            <person name="Chan E.D."/>
            <person name="Honda J.R."/>
            <person name="Strong M."/>
        </authorList>
    </citation>
    <scope>NUCLEOTIDE SEQUENCE [LARGE SCALE GENOMIC DNA]</scope>
    <source>
        <strain evidence="1 2">NJH_HI04-1</strain>
    </source>
</reference>
<evidence type="ECO:0000313" key="2">
    <source>
        <dbReference type="Proteomes" id="UP001407347"/>
    </source>
</evidence>
<organism evidence="1 2">
    <name type="scientific">Methylobacterium ajmalii</name>
    <dbReference type="NCBI Taxonomy" id="2738439"/>
    <lineage>
        <taxon>Bacteria</taxon>
        <taxon>Pseudomonadati</taxon>
        <taxon>Pseudomonadota</taxon>
        <taxon>Alphaproteobacteria</taxon>
        <taxon>Hyphomicrobiales</taxon>
        <taxon>Methylobacteriaceae</taxon>
        <taxon>Methylobacterium</taxon>
    </lineage>
</organism>
<dbReference type="Proteomes" id="UP001407347">
    <property type="component" value="Unassembled WGS sequence"/>
</dbReference>
<dbReference type="EMBL" id="JAQYXP010000002">
    <property type="protein sequence ID" value="MEN3235378.1"/>
    <property type="molecule type" value="Genomic_DNA"/>
</dbReference>
<evidence type="ECO:0000313" key="1">
    <source>
        <dbReference type="EMBL" id="MEN3235378.1"/>
    </source>
</evidence>
<comment type="caution">
    <text evidence="1">The sequence shown here is derived from an EMBL/GenBank/DDBJ whole genome shotgun (WGS) entry which is preliminary data.</text>
</comment>
<protein>
    <submittedName>
        <fullName evidence="1">Uncharacterized protein</fullName>
    </submittedName>
</protein>
<accession>A0ABU9ZVG1</accession>
<keyword evidence="2" id="KW-1185">Reference proteome</keyword>
<proteinExistence type="predicted"/>
<dbReference type="RefSeq" id="WP_145984685.1">
    <property type="nucleotide sequence ID" value="NZ_JAQYXP010000002.1"/>
</dbReference>